<evidence type="ECO:0000256" key="2">
    <source>
        <dbReference type="ARBA" id="ARBA00022490"/>
    </source>
</evidence>
<keyword evidence="8" id="KW-1185">Reference proteome</keyword>
<dbReference type="GO" id="GO:0005737">
    <property type="term" value="C:cytoplasm"/>
    <property type="evidence" value="ECO:0007669"/>
    <property type="project" value="UniProtKB-SubCell"/>
</dbReference>
<feature type="compositionally biased region" description="Basic and acidic residues" evidence="6">
    <location>
        <begin position="176"/>
        <end position="187"/>
    </location>
</feature>
<sequence>MSRHRNVRGYNYDEDFEDDDMYGQSVEDDYCCISPATANQFIYSRQERQAPKEEPLEEEDYEEEDVPMSPSISHNLDPLDQAKLYSCLDHMRTVLGDAIPESVLNQAAIRCGFDPQKALDAVLSEDPKTAPVTKNTNVETASMARFSQDKAPLPQRTKQEAVAEKGACTSASHTDSTSKGHDTKTESGCKSTRSTIITNTPNLHHLSSQHMGEAVIRSDNQNRIQQNAGLGVSSLGQLMSEHEQKSKGKRVVDTKQGFIVPSLKTLTSSSPSSMANQNSLSLGTLAALNMSSVSDSSAPSLLSGPLSTLSLNPTLTAKSSVAPPPGFGSLSSIFPSNPHNVGINTGGRATFVNPKGSPSLSDLIQEHSNRSPTMRNSFPPPPISLHCSAMTAPAQTLSELASQHQNRGTHIQSQPQSTERPADTLTSSKPSSITPACLGGAVTLSQLALQHQTKCSLPSPHPISAEPPVNALKQPPGLSELLSLSHSASEDKGKTSTTSNGSQYSLTSLLSPAKPERANMLAEGIVEGGTKCKLDRKPYNVNSKPRTLDQTIDLSTLMAQTIGSSSHAFDTDLPSPSSLAPVSLGQKSSVFASPSIFAITLSFHSHRPTKRAKNVLKGKIKGSKTGSGCQGFNCKLHNPREQLIPPSPIVPFRFDTPSPDDIVRANQRKAFTR</sequence>
<feature type="region of interest" description="Disordered" evidence="6">
    <location>
        <begin position="147"/>
        <end position="194"/>
    </location>
</feature>
<feature type="region of interest" description="Disordered" evidence="6">
    <location>
        <begin position="399"/>
        <end position="433"/>
    </location>
</feature>
<evidence type="ECO:0000313" key="8">
    <source>
        <dbReference type="Proteomes" id="UP000515150"/>
    </source>
</evidence>
<evidence type="ECO:0000256" key="1">
    <source>
        <dbReference type="ARBA" id="ARBA00004496"/>
    </source>
</evidence>
<keyword evidence="2" id="KW-0963">Cytoplasm</keyword>
<dbReference type="InterPro" id="IPR037189">
    <property type="entry name" value="HBS1-like_N_sf"/>
</dbReference>
<dbReference type="SUPFAM" id="SSF109732">
    <property type="entry name" value="HBS1-like domain"/>
    <property type="match status" value="1"/>
</dbReference>
<dbReference type="FunFam" id="1.10.8.10:FF:000039">
    <property type="entry name" value="HBS1-like translational GTPase"/>
    <property type="match status" value="1"/>
</dbReference>
<evidence type="ECO:0000256" key="4">
    <source>
        <dbReference type="ARBA" id="ARBA00022801"/>
    </source>
</evidence>
<gene>
    <name evidence="9" type="primary">hbs1l</name>
</gene>
<dbReference type="Pfam" id="PF08938">
    <property type="entry name" value="HBS1_N"/>
    <property type="match status" value="1"/>
</dbReference>
<feature type="region of interest" description="Disordered" evidence="6">
    <location>
        <begin position="43"/>
        <end position="75"/>
    </location>
</feature>
<proteinExistence type="predicted"/>
<evidence type="ECO:0000313" key="9">
    <source>
        <dbReference type="RefSeq" id="XP_028996748.1"/>
    </source>
</evidence>
<keyword evidence="3" id="KW-0597">Phosphoprotein</keyword>
<feature type="compositionally biased region" description="Low complexity" evidence="6">
    <location>
        <begin position="478"/>
        <end position="487"/>
    </location>
</feature>
<evidence type="ECO:0000259" key="7">
    <source>
        <dbReference type="Pfam" id="PF08938"/>
    </source>
</evidence>
<dbReference type="AlphaFoldDB" id="A0A6P7LSB3"/>
<evidence type="ECO:0000256" key="3">
    <source>
        <dbReference type="ARBA" id="ARBA00022553"/>
    </source>
</evidence>
<dbReference type="Gene3D" id="1.10.8.10">
    <property type="entry name" value="DNA helicase RuvA subunit, C-terminal domain"/>
    <property type="match status" value="1"/>
</dbReference>
<accession>A0A6P7LSB3</accession>
<dbReference type="Proteomes" id="UP000515150">
    <property type="component" value="Chromosome 24"/>
</dbReference>
<dbReference type="RefSeq" id="XP_028996748.1">
    <property type="nucleotide sequence ID" value="XM_029140915.2"/>
</dbReference>
<feature type="compositionally biased region" description="Acidic residues" evidence="6">
    <location>
        <begin position="55"/>
        <end position="66"/>
    </location>
</feature>
<comment type="subcellular location">
    <subcellularLocation>
        <location evidence="1">Cytoplasm</location>
    </subcellularLocation>
</comment>
<feature type="compositionally biased region" description="Basic and acidic residues" evidence="6">
    <location>
        <begin position="45"/>
        <end position="54"/>
    </location>
</feature>
<dbReference type="InterPro" id="IPR015033">
    <property type="entry name" value="HBS1-like_N"/>
</dbReference>
<organism evidence="8 9">
    <name type="scientific">Betta splendens</name>
    <name type="common">Siamese fighting fish</name>
    <dbReference type="NCBI Taxonomy" id="158456"/>
    <lineage>
        <taxon>Eukaryota</taxon>
        <taxon>Metazoa</taxon>
        <taxon>Chordata</taxon>
        <taxon>Craniata</taxon>
        <taxon>Vertebrata</taxon>
        <taxon>Euteleostomi</taxon>
        <taxon>Actinopterygii</taxon>
        <taxon>Neopterygii</taxon>
        <taxon>Teleostei</taxon>
        <taxon>Neoteleostei</taxon>
        <taxon>Acanthomorphata</taxon>
        <taxon>Anabantaria</taxon>
        <taxon>Anabantiformes</taxon>
        <taxon>Anabantoidei</taxon>
        <taxon>Osphronemidae</taxon>
        <taxon>Betta</taxon>
    </lineage>
</organism>
<evidence type="ECO:0000256" key="6">
    <source>
        <dbReference type="SAM" id="MobiDB-lite"/>
    </source>
</evidence>
<name>A0A6P7LSB3_BETSP</name>
<dbReference type="GeneID" id="114849450"/>
<feature type="compositionally biased region" description="Polar residues" evidence="6">
    <location>
        <begin position="495"/>
        <end position="506"/>
    </location>
</feature>
<dbReference type="GO" id="GO:0006412">
    <property type="term" value="P:translation"/>
    <property type="evidence" value="ECO:0007669"/>
    <property type="project" value="UniProtKB-KW"/>
</dbReference>
<evidence type="ECO:0000256" key="5">
    <source>
        <dbReference type="ARBA" id="ARBA00022917"/>
    </source>
</evidence>
<dbReference type="GO" id="GO:0016787">
    <property type="term" value="F:hydrolase activity"/>
    <property type="evidence" value="ECO:0007669"/>
    <property type="project" value="UniProtKB-KW"/>
</dbReference>
<protein>
    <submittedName>
        <fullName evidence="9">HBS1-like protein isoform X2</fullName>
    </submittedName>
</protein>
<dbReference type="CTD" id="10767"/>
<reference evidence="9" key="1">
    <citation type="submission" date="2025-08" db="UniProtKB">
        <authorList>
            <consortium name="RefSeq"/>
        </authorList>
    </citation>
    <scope>IDENTIFICATION</scope>
</reference>
<feature type="region of interest" description="Disordered" evidence="6">
    <location>
        <begin position="455"/>
        <end position="506"/>
    </location>
</feature>
<keyword evidence="4" id="KW-0378">Hydrolase</keyword>
<keyword evidence="5" id="KW-0648">Protein biosynthesis</keyword>
<feature type="domain" description="HBS1-like protein N-terminal" evidence="7">
    <location>
        <begin position="57"/>
        <end position="131"/>
    </location>
</feature>